<comment type="caution">
    <text evidence="2">The sequence shown here is derived from an EMBL/GenBank/DDBJ whole genome shotgun (WGS) entry which is preliminary data.</text>
</comment>
<reference evidence="2 3" key="1">
    <citation type="journal article" date="2021" name="Elife">
        <title>Chloroplast acquisition without the gene transfer in kleptoplastic sea slugs, Plakobranchus ocellatus.</title>
        <authorList>
            <person name="Maeda T."/>
            <person name="Takahashi S."/>
            <person name="Yoshida T."/>
            <person name="Shimamura S."/>
            <person name="Takaki Y."/>
            <person name="Nagai Y."/>
            <person name="Toyoda A."/>
            <person name="Suzuki Y."/>
            <person name="Arimoto A."/>
            <person name="Ishii H."/>
            <person name="Satoh N."/>
            <person name="Nishiyama T."/>
            <person name="Hasebe M."/>
            <person name="Maruyama T."/>
            <person name="Minagawa J."/>
            <person name="Obokata J."/>
            <person name="Shigenobu S."/>
        </authorList>
    </citation>
    <scope>NUCLEOTIDE SEQUENCE [LARGE SCALE GENOMIC DNA]</scope>
</reference>
<evidence type="ECO:0000313" key="3">
    <source>
        <dbReference type="Proteomes" id="UP000762676"/>
    </source>
</evidence>
<proteinExistence type="predicted"/>
<accession>A0AAV4ELB7</accession>
<evidence type="ECO:0000256" key="1">
    <source>
        <dbReference type="SAM" id="Phobius"/>
    </source>
</evidence>
<dbReference type="EMBL" id="BMAT01000165">
    <property type="protein sequence ID" value="GFR61056.1"/>
    <property type="molecule type" value="Genomic_DNA"/>
</dbReference>
<keyword evidence="1" id="KW-1133">Transmembrane helix</keyword>
<keyword evidence="1" id="KW-0472">Membrane</keyword>
<protein>
    <submittedName>
        <fullName evidence="2">Uncharacterized protein</fullName>
    </submittedName>
</protein>
<name>A0AAV4ELB7_9GAST</name>
<keyword evidence="3" id="KW-1185">Reference proteome</keyword>
<evidence type="ECO:0000313" key="2">
    <source>
        <dbReference type="EMBL" id="GFR61056.1"/>
    </source>
</evidence>
<feature type="transmembrane region" description="Helical" evidence="1">
    <location>
        <begin position="35"/>
        <end position="62"/>
    </location>
</feature>
<organism evidence="2 3">
    <name type="scientific">Elysia marginata</name>
    <dbReference type="NCBI Taxonomy" id="1093978"/>
    <lineage>
        <taxon>Eukaryota</taxon>
        <taxon>Metazoa</taxon>
        <taxon>Spiralia</taxon>
        <taxon>Lophotrochozoa</taxon>
        <taxon>Mollusca</taxon>
        <taxon>Gastropoda</taxon>
        <taxon>Heterobranchia</taxon>
        <taxon>Euthyneura</taxon>
        <taxon>Panpulmonata</taxon>
        <taxon>Sacoglossa</taxon>
        <taxon>Placobranchoidea</taxon>
        <taxon>Plakobranchidae</taxon>
        <taxon>Elysia</taxon>
    </lineage>
</organism>
<gene>
    <name evidence="2" type="ORF">ElyMa_000094600</name>
</gene>
<sequence length="116" mass="12322">MCASTFSYFSLSRPGGTGGAYMCCTLMTSNADKPVVVVAAVVAAVVVEVVVAAAVVVVVAVVKLVVVVAAAATEHNYFCVYSRYSVAHRYELYKEMMSKGGVAMSKGKLYFDKNFV</sequence>
<keyword evidence="1" id="KW-0812">Transmembrane</keyword>
<dbReference type="AlphaFoldDB" id="A0AAV4ELB7"/>
<dbReference type="Proteomes" id="UP000762676">
    <property type="component" value="Unassembled WGS sequence"/>
</dbReference>